<keyword evidence="6" id="KW-0963">Cytoplasm</keyword>
<comment type="cofactor">
    <cofactor evidence="6">
        <name>Fe(2+)</name>
        <dbReference type="ChEBI" id="CHEBI:29033"/>
    </cofactor>
    <text evidence="6">Binds 1 Fe(2+) ion per subunit.</text>
</comment>
<protein>
    <recommendedName>
        <fullName evidence="6">tRNA N6-adenosine threonylcarbamoyltransferase</fullName>
        <ecNumber evidence="6">2.3.1.234</ecNumber>
    </recommendedName>
    <alternativeName>
        <fullName evidence="6">N6-L-threonylcarbamoyladenine synthase</fullName>
        <shortName evidence="6">t(6)A synthase</shortName>
    </alternativeName>
    <alternativeName>
        <fullName evidence="6">t(6)A37 threonylcarbamoyladenosine biosynthesis protein TsaD</fullName>
    </alternativeName>
    <alternativeName>
        <fullName evidence="6">tRNA threonylcarbamoyladenosine biosynthesis protein TsaD</fullName>
    </alternativeName>
</protein>
<comment type="subcellular location">
    <subcellularLocation>
        <location evidence="6">Cytoplasm</location>
    </subcellularLocation>
</comment>
<comment type="similarity">
    <text evidence="6">Belongs to the KAE1 / TsaD family.</text>
</comment>
<dbReference type="Gene3D" id="3.30.420.40">
    <property type="match status" value="3"/>
</dbReference>
<dbReference type="InterPro" id="IPR022450">
    <property type="entry name" value="TsaD"/>
</dbReference>
<comment type="caution">
    <text evidence="8">The sequence shown here is derived from an EMBL/GenBank/DDBJ whole genome shotgun (WGS) entry which is preliminary data.</text>
</comment>
<feature type="domain" description="Gcp-like" evidence="7">
    <location>
        <begin position="118"/>
        <end position="379"/>
    </location>
</feature>
<reference evidence="8 9" key="1">
    <citation type="journal article" date="2016" name="Nat. Commun.">
        <title>Thousands of microbial genomes shed light on interconnected biogeochemical processes in an aquifer system.</title>
        <authorList>
            <person name="Anantharaman K."/>
            <person name="Brown C.T."/>
            <person name="Hug L.A."/>
            <person name="Sharon I."/>
            <person name="Castelle C.J."/>
            <person name="Probst A.J."/>
            <person name="Thomas B.C."/>
            <person name="Singh A."/>
            <person name="Wilkins M.J."/>
            <person name="Karaoz U."/>
            <person name="Brodie E.L."/>
            <person name="Williams K.H."/>
            <person name="Hubbard S.S."/>
            <person name="Banfield J.F."/>
        </authorList>
    </citation>
    <scope>NUCLEOTIDE SEQUENCE [LARGE SCALE GENOMIC DNA]</scope>
</reference>
<evidence type="ECO:0000259" key="7">
    <source>
        <dbReference type="Pfam" id="PF00814"/>
    </source>
</evidence>
<accession>A0A1G2N768</accession>
<feature type="binding site" evidence="6">
    <location>
        <position position="247"/>
    </location>
    <ligand>
        <name>substrate</name>
    </ligand>
</feature>
<feature type="binding site" evidence="6">
    <location>
        <position position="373"/>
    </location>
    <ligand>
        <name>Fe cation</name>
        <dbReference type="ChEBI" id="CHEBI:24875"/>
    </ligand>
</feature>
<dbReference type="GO" id="GO:0002949">
    <property type="term" value="P:tRNA threonylcarbamoyladenosine modification"/>
    <property type="evidence" value="ECO:0007669"/>
    <property type="project" value="UniProtKB-UniRule"/>
</dbReference>
<dbReference type="STRING" id="1802319.A2928_02170"/>
<evidence type="ECO:0000256" key="6">
    <source>
        <dbReference type="HAMAP-Rule" id="MF_01445"/>
    </source>
</evidence>
<comment type="caution">
    <text evidence="6">Lacks conserved residue(s) required for the propagation of feature annotation.</text>
</comment>
<dbReference type="GO" id="GO:0061711">
    <property type="term" value="F:tRNA N(6)-L-threonylcarbamoyladenine synthase activity"/>
    <property type="evidence" value="ECO:0007669"/>
    <property type="project" value="UniProtKB-EC"/>
</dbReference>
<dbReference type="PANTHER" id="PTHR11735">
    <property type="entry name" value="TRNA N6-ADENOSINE THREONYLCARBAMOYLTRANSFERASE"/>
    <property type="match status" value="1"/>
</dbReference>
<evidence type="ECO:0000256" key="2">
    <source>
        <dbReference type="ARBA" id="ARBA00022694"/>
    </source>
</evidence>
<evidence type="ECO:0000313" key="9">
    <source>
        <dbReference type="Proteomes" id="UP000176221"/>
    </source>
</evidence>
<name>A0A1G2N768_9BACT</name>
<gene>
    <name evidence="6" type="primary">tsaD</name>
    <name evidence="8" type="ORF">A2928_02170</name>
</gene>
<keyword evidence="2 6" id="KW-0819">tRNA processing</keyword>
<dbReference type="GO" id="GO:0005737">
    <property type="term" value="C:cytoplasm"/>
    <property type="evidence" value="ECO:0007669"/>
    <property type="project" value="UniProtKB-SubCell"/>
</dbReference>
<dbReference type="GO" id="GO:0005506">
    <property type="term" value="F:iron ion binding"/>
    <property type="evidence" value="ECO:0007669"/>
    <property type="project" value="UniProtKB-UniRule"/>
</dbReference>
<dbReference type="PROSITE" id="PS01016">
    <property type="entry name" value="GLYCOPROTEASE"/>
    <property type="match status" value="1"/>
</dbReference>
<dbReference type="PANTHER" id="PTHR11735:SF6">
    <property type="entry name" value="TRNA N6-ADENOSINE THREONYLCARBAMOYLTRANSFERASE, MITOCHONDRIAL"/>
    <property type="match status" value="1"/>
</dbReference>
<dbReference type="InterPro" id="IPR017860">
    <property type="entry name" value="Peptidase_M22_CS"/>
</dbReference>
<feature type="binding site" evidence="6">
    <location>
        <position position="344"/>
    </location>
    <ligand>
        <name>substrate</name>
    </ligand>
</feature>
<evidence type="ECO:0000256" key="5">
    <source>
        <dbReference type="ARBA" id="ARBA00048117"/>
    </source>
</evidence>
<keyword evidence="1 6" id="KW-0808">Transferase</keyword>
<dbReference type="EMBL" id="MHRX01000057">
    <property type="protein sequence ID" value="OHA31903.1"/>
    <property type="molecule type" value="Genomic_DNA"/>
</dbReference>
<feature type="binding site" evidence="6">
    <location>
        <begin position="201"/>
        <end position="205"/>
    </location>
    <ligand>
        <name>substrate</name>
    </ligand>
</feature>
<dbReference type="AlphaFoldDB" id="A0A1G2N768"/>
<comment type="catalytic activity">
    <reaction evidence="5 6">
        <text>L-threonylcarbamoyladenylate + adenosine(37) in tRNA = N(6)-L-threonylcarbamoyladenosine(37) in tRNA + AMP + H(+)</text>
        <dbReference type="Rhea" id="RHEA:37059"/>
        <dbReference type="Rhea" id="RHEA-COMP:10162"/>
        <dbReference type="Rhea" id="RHEA-COMP:10163"/>
        <dbReference type="ChEBI" id="CHEBI:15378"/>
        <dbReference type="ChEBI" id="CHEBI:73682"/>
        <dbReference type="ChEBI" id="CHEBI:74411"/>
        <dbReference type="ChEBI" id="CHEBI:74418"/>
        <dbReference type="ChEBI" id="CHEBI:456215"/>
        <dbReference type="EC" id="2.3.1.234"/>
    </reaction>
</comment>
<sequence length="409" mass="45375">MIILGIETSCDETSIALIEVGVHRENITEITVLAHMTHSQIEVHAQYGGVFPALAKREHAKNLIPIFKKILETANISHSTTHTSDKKVYDISYTLEESKKILEREPELLRQFLEFIPHIEKPPIDAIAVTAGPGLEPALWVGINFAKALSHVWDIPLVPVNHMEGHIFSALLHREENSKFEKILNTKYHILNTIYPSLALLVSGGHTEIVLLKNGFQYEIIGHTLDDAIGEAFDKVARILNLPYPGGLEISRLASAARREKLAGHWKFPRPMIKDPSLNMSYSGLKTAVLYAVKKHGAMSGDDKKTLAREFEDAALDVIMEKTKKAVELTGAKTLLVGGGVIANKELRRRLGEFEKSLDSLTLMIAPEEVATDNALMIAVAGAFRYRTEGGTRTRKTITALGNWRIDSI</sequence>
<keyword evidence="4 6" id="KW-0012">Acyltransferase</keyword>
<dbReference type="Pfam" id="PF00814">
    <property type="entry name" value="TsaD"/>
    <property type="match status" value="2"/>
</dbReference>
<evidence type="ECO:0000256" key="3">
    <source>
        <dbReference type="ARBA" id="ARBA00022723"/>
    </source>
</evidence>
<dbReference type="InterPro" id="IPR000905">
    <property type="entry name" value="Gcp-like_dom"/>
</dbReference>
<comment type="function">
    <text evidence="6">Required for the formation of a threonylcarbamoyl group on adenosine at position 37 (t(6)A37) in tRNAs that read codons beginning with adenine. Is involved in the transfer of the threonylcarbamoyl moiety of threonylcarbamoyl-AMP (TC-AMP) to the N6 group of A37, together with TsaE and TsaB. TsaD likely plays a direct catalytic role in this reaction.</text>
</comment>
<keyword evidence="6" id="KW-0408">Iron</keyword>
<feature type="domain" description="Gcp-like" evidence="7">
    <location>
        <begin position="31"/>
        <end position="78"/>
    </location>
</feature>
<evidence type="ECO:0000313" key="8">
    <source>
        <dbReference type="EMBL" id="OHA31903.1"/>
    </source>
</evidence>
<evidence type="ECO:0000256" key="4">
    <source>
        <dbReference type="ARBA" id="ARBA00023315"/>
    </source>
</evidence>
<dbReference type="InterPro" id="IPR043129">
    <property type="entry name" value="ATPase_NBD"/>
</dbReference>
<feature type="binding site" evidence="6">
    <location>
        <position position="234"/>
    </location>
    <ligand>
        <name>substrate</name>
    </ligand>
</feature>
<dbReference type="HAMAP" id="MF_01445">
    <property type="entry name" value="TsaD"/>
    <property type="match status" value="1"/>
</dbReference>
<dbReference type="EC" id="2.3.1.234" evidence="6"/>
<dbReference type="NCBIfam" id="TIGR00329">
    <property type="entry name" value="gcp_kae1"/>
    <property type="match status" value="1"/>
</dbReference>
<organism evidence="8 9">
    <name type="scientific">Candidatus Taylorbacteria bacterium RIFCSPLOWO2_01_FULL_45_15b</name>
    <dbReference type="NCBI Taxonomy" id="1802319"/>
    <lineage>
        <taxon>Bacteria</taxon>
        <taxon>Candidatus Tayloriibacteriota</taxon>
    </lineage>
</organism>
<evidence type="ECO:0000256" key="1">
    <source>
        <dbReference type="ARBA" id="ARBA00022679"/>
    </source>
</evidence>
<proteinExistence type="inferred from homology"/>
<feature type="binding site" evidence="6">
    <location>
        <position position="162"/>
    </location>
    <ligand>
        <name>Fe cation</name>
        <dbReference type="ChEBI" id="CHEBI:24875"/>
    </ligand>
</feature>
<dbReference type="SUPFAM" id="SSF53067">
    <property type="entry name" value="Actin-like ATPase domain"/>
    <property type="match status" value="3"/>
</dbReference>
<dbReference type="Proteomes" id="UP000176221">
    <property type="component" value="Unassembled WGS sequence"/>
</dbReference>
<keyword evidence="3 6" id="KW-0479">Metal-binding</keyword>
<feature type="binding site" evidence="6">
    <location>
        <position position="166"/>
    </location>
    <ligand>
        <name>Fe cation</name>
        <dbReference type="ChEBI" id="CHEBI:24875"/>
    </ligand>
</feature>
<dbReference type="InterPro" id="IPR017861">
    <property type="entry name" value="KAE1/TsaD"/>
</dbReference>